<gene>
    <name evidence="3" type="ORF">E0Z10_g1109</name>
</gene>
<accession>A0A4Z0ZFQ1</accession>
<organism evidence="3 4">
    <name type="scientific">Xylaria hypoxylon</name>
    <dbReference type="NCBI Taxonomy" id="37992"/>
    <lineage>
        <taxon>Eukaryota</taxon>
        <taxon>Fungi</taxon>
        <taxon>Dikarya</taxon>
        <taxon>Ascomycota</taxon>
        <taxon>Pezizomycotina</taxon>
        <taxon>Sordariomycetes</taxon>
        <taxon>Xylariomycetidae</taxon>
        <taxon>Xylariales</taxon>
        <taxon>Xylariaceae</taxon>
        <taxon>Xylaria</taxon>
    </lineage>
</organism>
<name>A0A4Z0ZFQ1_9PEZI</name>
<dbReference type="Proteomes" id="UP000297716">
    <property type="component" value="Unassembled WGS sequence"/>
</dbReference>
<feature type="compositionally biased region" description="Polar residues" evidence="1">
    <location>
        <begin position="456"/>
        <end position="476"/>
    </location>
</feature>
<dbReference type="OrthoDB" id="3439512at2759"/>
<evidence type="ECO:0000313" key="4">
    <source>
        <dbReference type="Proteomes" id="UP000297716"/>
    </source>
</evidence>
<keyword evidence="4" id="KW-1185">Reference proteome</keyword>
<feature type="domain" description="DUF7905" evidence="2">
    <location>
        <begin position="521"/>
        <end position="837"/>
    </location>
</feature>
<evidence type="ECO:0000256" key="1">
    <source>
        <dbReference type="SAM" id="MobiDB-lite"/>
    </source>
</evidence>
<dbReference type="Pfam" id="PF25482">
    <property type="entry name" value="DUF7905"/>
    <property type="match status" value="1"/>
</dbReference>
<dbReference type="EMBL" id="SKBN01000011">
    <property type="protein sequence ID" value="TGJ87642.1"/>
    <property type="molecule type" value="Genomic_DNA"/>
</dbReference>
<sequence>MQSHDAVIEWSARGTSEATSRTDAVRLHDAEPMEFILSSNWVLKTEGVKDFYEVLYRRDENLEITYDHTLHVFRVKCLSHKEVGVVSLVKDTLDQLVQKETEKGLVGSHLIMPICSQRYLTKPQEASSKIISLEDWRKNESRLGQEFKVPDKYLFPRDVAACNIRDTWDISETWFKAGITTNRMLPESARSQLQRLTGTVLVTSSNGRTVYVGASGIEKAIEVKRKLHTLAQFLSLTPRDMKQVVKIFLYSEGDRSVMGEYRYVADGNGKLLRNYILDRFDWPHPEERYPTVFQKGVLVRLNPDNEPWEEAQSLSDTVLPIVKEGNTREEFGAFKLSNWRYPTKGADSSSSLLISDASTAQSGQSRTAYQPVLRPEIENWVSNLPALNNNRPGISSQKDTTVVSQAPKKATEHPTSSKILLAGNSTSAAAREQSQSNEPDPFALLWRRYRPLPVVQTSKSEETQSCELNPQTLPSTETREPQLAQNNERASRSLRITMNQKAGSRTVRNVFPEFDPDMMMSINKSLADLMAPLRMWSGVVDLRIDLGRFYFLNVKKSHIQEPGDDDDEKYYKLERIRTELNKRHTSNEKLHFTRVLTKSGADANYIAHMSDKDGNPMWKRPAHERSSTYEFICRSKTLEGAELNFVVGIDATKFYNRVKQFKPDQNCFMVHCTKRVWDFRLVLSISQNLDDTCVRFAKELTSSLRVTPKNDGIPELEVSYDKNYDVEVLAVRTRNTACCNSEVSIKNTHRNQGSSHADVQRLYISEVWEMGLLSKGELEQRIQLKFARYKNNERSGMPLLWYEAILKSDTFSTAFEQNGKLELGNEVRWTPEELLKSGAVEELIRKAANVVKNMDGVGFWSDNLQTELQRRIVPAVKPAKGQYTAKFW</sequence>
<evidence type="ECO:0000313" key="3">
    <source>
        <dbReference type="EMBL" id="TGJ87642.1"/>
    </source>
</evidence>
<protein>
    <recommendedName>
        <fullName evidence="2">DUF7905 domain-containing protein</fullName>
    </recommendedName>
</protein>
<comment type="caution">
    <text evidence="3">The sequence shown here is derived from an EMBL/GenBank/DDBJ whole genome shotgun (WGS) entry which is preliminary data.</text>
</comment>
<dbReference type="AlphaFoldDB" id="A0A4Z0ZFQ1"/>
<feature type="region of interest" description="Disordered" evidence="1">
    <location>
        <begin position="456"/>
        <end position="490"/>
    </location>
</feature>
<feature type="compositionally biased region" description="Polar residues" evidence="1">
    <location>
        <begin position="388"/>
        <end position="404"/>
    </location>
</feature>
<proteinExistence type="predicted"/>
<dbReference type="InterPro" id="IPR057227">
    <property type="entry name" value="DUF7905"/>
</dbReference>
<evidence type="ECO:0000259" key="2">
    <source>
        <dbReference type="Pfam" id="PF25482"/>
    </source>
</evidence>
<feature type="region of interest" description="Disordered" evidence="1">
    <location>
        <begin position="388"/>
        <end position="416"/>
    </location>
</feature>
<reference evidence="3 4" key="1">
    <citation type="submission" date="2019-03" db="EMBL/GenBank/DDBJ databases">
        <title>Draft genome sequence of Xylaria hypoxylon DSM 108379, a ubiquitous saprotrophic-parasitic fungi on hardwood.</title>
        <authorList>
            <person name="Buettner E."/>
            <person name="Leonhardt S."/>
            <person name="Gebauer A.M."/>
            <person name="Liers C."/>
            <person name="Hofrichter M."/>
            <person name="Kellner H."/>
        </authorList>
    </citation>
    <scope>NUCLEOTIDE SEQUENCE [LARGE SCALE GENOMIC DNA]</scope>
    <source>
        <strain evidence="3 4">DSM 108379</strain>
    </source>
</reference>